<evidence type="ECO:0000256" key="1">
    <source>
        <dbReference type="ARBA" id="ARBA00023242"/>
    </source>
</evidence>
<dbReference type="CDD" id="cd00067">
    <property type="entry name" value="GAL4"/>
    <property type="match status" value="1"/>
</dbReference>
<keyword evidence="4" id="KW-1185">Reference proteome</keyword>
<dbReference type="AlphaFoldDB" id="A0A8H4T2Z3"/>
<dbReference type="GO" id="GO:0008270">
    <property type="term" value="F:zinc ion binding"/>
    <property type="evidence" value="ECO:0007669"/>
    <property type="project" value="InterPro"/>
</dbReference>
<name>A0A8H4T2Z3_9HYPO</name>
<dbReference type="EMBL" id="JABFAI010000217">
    <property type="protein sequence ID" value="KAF4950243.1"/>
    <property type="molecule type" value="Genomic_DNA"/>
</dbReference>
<comment type="caution">
    <text evidence="3">The sequence shown here is derived from an EMBL/GenBank/DDBJ whole genome shotgun (WGS) entry which is preliminary data.</text>
</comment>
<feature type="compositionally biased region" description="Low complexity" evidence="2">
    <location>
        <begin position="33"/>
        <end position="43"/>
    </location>
</feature>
<reference evidence="3" key="1">
    <citation type="journal article" date="2020" name="BMC Genomics">
        <title>Correction to: Identification and distribution of gene clusters required for synthesis of sphingolipid metabolism inhibitors in diverse species of the filamentous fungus Fusarium.</title>
        <authorList>
            <person name="Kim H.S."/>
            <person name="Lohmar J.M."/>
            <person name="Busman M."/>
            <person name="Brown D.W."/>
            <person name="Naumann T.A."/>
            <person name="Divon H.H."/>
            <person name="Lysoe E."/>
            <person name="Uhlig S."/>
            <person name="Proctor R.H."/>
        </authorList>
    </citation>
    <scope>NUCLEOTIDE SEQUENCE</scope>
    <source>
        <strain evidence="3">NRRL 45417</strain>
    </source>
</reference>
<dbReference type="InterPro" id="IPR036864">
    <property type="entry name" value="Zn2-C6_fun-type_DNA-bd_sf"/>
</dbReference>
<evidence type="ECO:0000313" key="4">
    <source>
        <dbReference type="Proteomes" id="UP000604273"/>
    </source>
</evidence>
<protein>
    <recommendedName>
        <fullName evidence="5">Zn(2)-C6 fungal-type domain-containing protein</fullName>
    </recommendedName>
</protein>
<organism evidence="3 4">
    <name type="scientific">Fusarium gaditjirri</name>
    <dbReference type="NCBI Taxonomy" id="282569"/>
    <lineage>
        <taxon>Eukaryota</taxon>
        <taxon>Fungi</taxon>
        <taxon>Dikarya</taxon>
        <taxon>Ascomycota</taxon>
        <taxon>Pezizomycotina</taxon>
        <taxon>Sordariomycetes</taxon>
        <taxon>Hypocreomycetidae</taxon>
        <taxon>Hypocreales</taxon>
        <taxon>Nectriaceae</taxon>
        <taxon>Fusarium</taxon>
        <taxon>Fusarium nisikadoi species complex</taxon>
    </lineage>
</organism>
<dbReference type="Proteomes" id="UP000604273">
    <property type="component" value="Unassembled WGS sequence"/>
</dbReference>
<sequence length="239" mass="26004">MTSNSSGSTTAKRRAIACLHCREKKVKCRLLASSNTTSRSSRSQEQISPTNRDEIQEQDFEMSSREHVLMSTSGSIDRRGSATESHSTGHRTLRDTMPTDQQQAKSFSPVCSMASEPVSPADIPNIMSPPATTTGTAPFTDLWDIDHVETQTSVSADSTGGESRSSLDFNTSLIEPNMGHGYHGMLYTYKRLNMMAMAAISNKFTTQGLLQSWLSAPPRLLIGSLRDPGTSIIITSAQP</sequence>
<evidence type="ECO:0008006" key="5">
    <source>
        <dbReference type="Google" id="ProtNLM"/>
    </source>
</evidence>
<dbReference type="GO" id="GO:0000981">
    <property type="term" value="F:DNA-binding transcription factor activity, RNA polymerase II-specific"/>
    <property type="evidence" value="ECO:0007669"/>
    <property type="project" value="InterPro"/>
</dbReference>
<keyword evidence="1" id="KW-0539">Nucleus</keyword>
<accession>A0A8H4T2Z3</accession>
<evidence type="ECO:0000313" key="3">
    <source>
        <dbReference type="EMBL" id="KAF4950243.1"/>
    </source>
</evidence>
<proteinExistence type="predicted"/>
<gene>
    <name evidence="3" type="ORF">FGADI_8331</name>
</gene>
<evidence type="ECO:0000256" key="2">
    <source>
        <dbReference type="SAM" id="MobiDB-lite"/>
    </source>
</evidence>
<dbReference type="InterPro" id="IPR001138">
    <property type="entry name" value="Zn2Cys6_DnaBD"/>
</dbReference>
<reference evidence="3" key="2">
    <citation type="submission" date="2020-05" db="EMBL/GenBank/DDBJ databases">
        <authorList>
            <person name="Kim H.-S."/>
            <person name="Proctor R.H."/>
            <person name="Brown D.W."/>
        </authorList>
    </citation>
    <scope>NUCLEOTIDE SEQUENCE</scope>
    <source>
        <strain evidence="3">NRRL 45417</strain>
    </source>
</reference>
<feature type="region of interest" description="Disordered" evidence="2">
    <location>
        <begin position="30"/>
        <end position="100"/>
    </location>
</feature>
<dbReference type="SUPFAM" id="SSF57701">
    <property type="entry name" value="Zn2/Cys6 DNA-binding domain"/>
    <property type="match status" value="1"/>
</dbReference>